<protein>
    <submittedName>
        <fullName evidence="1">Uncharacterized protein</fullName>
    </submittedName>
</protein>
<dbReference type="Proteomes" id="UP000222764">
    <property type="component" value="Segment"/>
</dbReference>
<keyword evidence="2" id="KW-1185">Reference proteome</keyword>
<sequence length="64" mass="7111">MKFEDVPVRPVMRYTLCECGGRLVQVESAPVLLSFPAQYLHQCALCGRQQSLRGVSPALVYEVA</sequence>
<evidence type="ECO:0000313" key="1">
    <source>
        <dbReference type="EMBL" id="AMW64531.1"/>
    </source>
</evidence>
<proteinExistence type="predicted"/>
<gene>
    <name evidence="1" type="ORF">AH14a_p71</name>
</gene>
<name>A0A1B0VP65_9CAUD</name>
<reference evidence="1 2" key="1">
    <citation type="journal article" date="2016" name="PLoS ONE">
        <title>Two Inducible Prophages of an Antarctic Pseudomonas sp. ANT_H14 Use the Same Capsid for Packaging Their Genomes - Characterization of a Novel Phage Helper-Satellite System.</title>
        <authorList>
            <person name="Dziewit L."/>
            <person name="Radlinska M."/>
        </authorList>
    </citation>
    <scope>NUCLEOTIDE SEQUENCE [LARGE SCALE GENOMIC DNA]</scope>
</reference>
<dbReference type="EMBL" id="KU708004">
    <property type="protein sequence ID" value="AMW64531.1"/>
    <property type="molecule type" value="Genomic_DNA"/>
</dbReference>
<accession>A0A1B0VP65</accession>
<organism evidence="1 2">
    <name type="scientific">Pseudomonas phage phiAH14a</name>
    <dbReference type="NCBI Taxonomy" id="1805958"/>
    <lineage>
        <taxon>Viruses</taxon>
        <taxon>Duplodnaviria</taxon>
        <taxon>Heunggongvirae</taxon>
        <taxon>Uroviricota</taxon>
        <taxon>Caudoviricetes</taxon>
        <taxon>Miecznikowavirus</taxon>
        <taxon>Miecznikowavirus AH14a</taxon>
    </lineage>
</organism>
<evidence type="ECO:0000313" key="2">
    <source>
        <dbReference type="Proteomes" id="UP000222764"/>
    </source>
</evidence>